<gene>
    <name evidence="1" type="ORF">DFH07DRAFT_174486</name>
</gene>
<reference evidence="1" key="1">
    <citation type="submission" date="2023-03" db="EMBL/GenBank/DDBJ databases">
        <title>Massive genome expansion in bonnet fungi (Mycena s.s.) driven by repeated elements and novel gene families across ecological guilds.</title>
        <authorList>
            <consortium name="Lawrence Berkeley National Laboratory"/>
            <person name="Harder C.B."/>
            <person name="Miyauchi S."/>
            <person name="Viragh M."/>
            <person name="Kuo A."/>
            <person name="Thoen E."/>
            <person name="Andreopoulos B."/>
            <person name="Lu D."/>
            <person name="Skrede I."/>
            <person name="Drula E."/>
            <person name="Henrissat B."/>
            <person name="Morin E."/>
            <person name="Kohler A."/>
            <person name="Barry K."/>
            <person name="LaButti K."/>
            <person name="Morin E."/>
            <person name="Salamov A."/>
            <person name="Lipzen A."/>
            <person name="Mereny Z."/>
            <person name="Hegedus B."/>
            <person name="Baldrian P."/>
            <person name="Stursova M."/>
            <person name="Weitz H."/>
            <person name="Taylor A."/>
            <person name="Grigoriev I.V."/>
            <person name="Nagy L.G."/>
            <person name="Martin F."/>
            <person name="Kauserud H."/>
        </authorList>
    </citation>
    <scope>NUCLEOTIDE SEQUENCE</scope>
    <source>
        <strain evidence="1">CBHHK188m</strain>
    </source>
</reference>
<keyword evidence="2" id="KW-1185">Reference proteome</keyword>
<dbReference type="AlphaFoldDB" id="A0AAD7HX62"/>
<proteinExistence type="predicted"/>
<dbReference type="EMBL" id="JARJLG010000192">
    <property type="protein sequence ID" value="KAJ7730234.1"/>
    <property type="molecule type" value="Genomic_DNA"/>
</dbReference>
<dbReference type="Proteomes" id="UP001215280">
    <property type="component" value="Unassembled WGS sequence"/>
</dbReference>
<organism evidence="1 2">
    <name type="scientific">Mycena maculata</name>
    <dbReference type="NCBI Taxonomy" id="230809"/>
    <lineage>
        <taxon>Eukaryota</taxon>
        <taxon>Fungi</taxon>
        <taxon>Dikarya</taxon>
        <taxon>Basidiomycota</taxon>
        <taxon>Agaricomycotina</taxon>
        <taxon>Agaricomycetes</taxon>
        <taxon>Agaricomycetidae</taxon>
        <taxon>Agaricales</taxon>
        <taxon>Marasmiineae</taxon>
        <taxon>Mycenaceae</taxon>
        <taxon>Mycena</taxon>
    </lineage>
</organism>
<protein>
    <submittedName>
        <fullName evidence="1">Uncharacterized protein</fullName>
    </submittedName>
</protein>
<evidence type="ECO:0000313" key="1">
    <source>
        <dbReference type="EMBL" id="KAJ7730234.1"/>
    </source>
</evidence>
<sequence length="286" mass="30657">MLRPADSQSLSPRCTYPARNAETRDSFGHMQYNCDKDLSQARSFVATSIILASTNDILKFGFTSAAHVEGTLLVPRRQGKAMKPTGAHLHFLRFSMFSARLSIAIFVLAAASHAVSSRLPARQNANCGPNFDGNPVSIFSGVDAAEELAVASDTVGASIITQPVIVGTPQFLVENTGDFPSSYIIKDENDLNLVVYAASTSVGPALQLNEIDNTGEDQRQDWLISCEACSAPGETLPPGFAYGTFCQIENSNVGLCVQWNGAIGTPPTLTACNDAEQSQKFIFVQE</sequence>
<accession>A0AAD7HX62</accession>
<comment type="caution">
    <text evidence="1">The sequence shown here is derived from an EMBL/GenBank/DDBJ whole genome shotgun (WGS) entry which is preliminary data.</text>
</comment>
<name>A0AAD7HX62_9AGAR</name>
<evidence type="ECO:0000313" key="2">
    <source>
        <dbReference type="Proteomes" id="UP001215280"/>
    </source>
</evidence>